<proteinExistence type="predicted"/>
<name>A0ABC8E8E1_CLOTA</name>
<protein>
    <recommendedName>
        <fullName evidence="3">Peptidase M20</fullName>
    </recommendedName>
</protein>
<dbReference type="AlphaFoldDB" id="A0ABC8E8E1"/>
<evidence type="ECO:0000313" key="2">
    <source>
        <dbReference type="Proteomes" id="UP001321763"/>
    </source>
</evidence>
<reference evidence="1 2" key="1">
    <citation type="submission" date="2022-09" db="EMBL/GenBank/DDBJ databases">
        <title>complete genome sequences of Clostridium tetani str. KHSU-234311-028 isolated from soil.</title>
        <authorList>
            <person name="Sekizuka T."/>
            <person name="Shitada C."/>
            <person name="Takahashi M."/>
            <person name="Kuroda M."/>
        </authorList>
    </citation>
    <scope>NUCLEOTIDE SEQUENCE [LARGE SCALE GENOMIC DNA]</scope>
    <source>
        <strain evidence="1 2">KHSU-234311-028</strain>
    </source>
</reference>
<accession>A0ABC8E8E1</accession>
<sequence>MKQYIKSYINTIDNDLYNISKYIYENPESSFNEYKACNYLTNILKQNNFKVKDNFIDISTSFFA</sequence>
<organism evidence="1 2">
    <name type="scientific">Clostridium tetani</name>
    <dbReference type="NCBI Taxonomy" id="1513"/>
    <lineage>
        <taxon>Bacteria</taxon>
        <taxon>Bacillati</taxon>
        <taxon>Bacillota</taxon>
        <taxon>Clostridia</taxon>
        <taxon>Eubacteriales</taxon>
        <taxon>Clostridiaceae</taxon>
        <taxon>Clostridium</taxon>
    </lineage>
</organism>
<dbReference type="RefSeq" id="WP_317724618.1">
    <property type="nucleotide sequence ID" value="NZ_AP026818.1"/>
</dbReference>
<dbReference type="InterPro" id="IPR052030">
    <property type="entry name" value="Peptidase_M20/M20A_hydrolases"/>
</dbReference>
<dbReference type="PANTHER" id="PTHR30575">
    <property type="entry name" value="PEPTIDASE M20"/>
    <property type="match status" value="1"/>
</dbReference>
<dbReference type="Gene3D" id="3.40.630.10">
    <property type="entry name" value="Zn peptidases"/>
    <property type="match status" value="1"/>
</dbReference>
<dbReference type="Proteomes" id="UP001321763">
    <property type="component" value="Chromosome"/>
</dbReference>
<dbReference type="EMBL" id="AP026818">
    <property type="protein sequence ID" value="BDR79800.1"/>
    <property type="molecule type" value="Genomic_DNA"/>
</dbReference>
<evidence type="ECO:0008006" key="3">
    <source>
        <dbReference type="Google" id="ProtNLM"/>
    </source>
</evidence>
<evidence type="ECO:0000313" key="1">
    <source>
        <dbReference type="EMBL" id="BDR79800.1"/>
    </source>
</evidence>
<gene>
    <name evidence="1" type="ORF">K234311028_00460</name>
</gene>
<dbReference type="PANTHER" id="PTHR30575:SF0">
    <property type="entry name" value="XAA-ARG DIPEPTIDASE"/>
    <property type="match status" value="1"/>
</dbReference>
<dbReference type="SUPFAM" id="SSF53187">
    <property type="entry name" value="Zn-dependent exopeptidases"/>
    <property type="match status" value="1"/>
</dbReference>